<evidence type="ECO:0000313" key="1">
    <source>
        <dbReference type="EMBL" id="KAK4716279.1"/>
    </source>
</evidence>
<evidence type="ECO:0000313" key="2">
    <source>
        <dbReference type="Proteomes" id="UP001311915"/>
    </source>
</evidence>
<proteinExistence type="predicted"/>
<gene>
    <name evidence="1" type="ORF">R3W88_014617</name>
</gene>
<dbReference type="PANTHER" id="PTHR12780">
    <property type="entry name" value="RNA POLYMERASE III DNA DIRECTED , 39KD SUBUNIT-RELATED"/>
    <property type="match status" value="1"/>
</dbReference>
<name>A0AAV9KSH9_9SOLN</name>
<protein>
    <submittedName>
        <fullName evidence="1">Uncharacterized protein</fullName>
    </submittedName>
</protein>
<keyword evidence="2" id="KW-1185">Reference proteome</keyword>
<dbReference type="EMBL" id="JAWPEI010000009">
    <property type="protein sequence ID" value="KAK4716279.1"/>
    <property type="molecule type" value="Genomic_DNA"/>
</dbReference>
<organism evidence="1 2">
    <name type="scientific">Solanum pinnatisectum</name>
    <name type="common">tansyleaf nightshade</name>
    <dbReference type="NCBI Taxonomy" id="50273"/>
    <lineage>
        <taxon>Eukaryota</taxon>
        <taxon>Viridiplantae</taxon>
        <taxon>Streptophyta</taxon>
        <taxon>Embryophyta</taxon>
        <taxon>Tracheophyta</taxon>
        <taxon>Spermatophyta</taxon>
        <taxon>Magnoliopsida</taxon>
        <taxon>eudicotyledons</taxon>
        <taxon>Gunneridae</taxon>
        <taxon>Pentapetalae</taxon>
        <taxon>asterids</taxon>
        <taxon>lamiids</taxon>
        <taxon>Solanales</taxon>
        <taxon>Solanaceae</taxon>
        <taxon>Solanoideae</taxon>
        <taxon>Solaneae</taxon>
        <taxon>Solanum</taxon>
    </lineage>
</organism>
<accession>A0AAV9KSH9</accession>
<dbReference type="Proteomes" id="UP001311915">
    <property type="component" value="Unassembled WGS sequence"/>
</dbReference>
<dbReference type="AlphaFoldDB" id="A0AAV9KSH9"/>
<reference evidence="1 2" key="1">
    <citation type="submission" date="2023-10" db="EMBL/GenBank/DDBJ databases">
        <title>Genome-Wide Identification Analysis in wild type Solanum Pinnatisectum Reveals Some Genes Defensing Phytophthora Infestans.</title>
        <authorList>
            <person name="Sun C."/>
        </authorList>
    </citation>
    <scope>NUCLEOTIDE SEQUENCE [LARGE SCALE GENOMIC DNA]</scope>
    <source>
        <strain evidence="1">LQN</strain>
        <tissue evidence="1">Leaf</tissue>
    </source>
</reference>
<comment type="caution">
    <text evidence="1">The sequence shown here is derived from an EMBL/GenBank/DDBJ whole genome shotgun (WGS) entry which is preliminary data.</text>
</comment>
<sequence>MGNLDKEFITVLRDTCLKVIQMLKVATAEGTHDFLKKRKVVECTSQQIAETLNSIVLDNAIIEIKSTYWENIILFLLDMYVIELQAELLWGLIQKQSRQWLQFHVVLVLGLIKTVHQMELYPPQTYVYYTKWMNFEF</sequence>
<dbReference type="InterPro" id="IPR016049">
    <property type="entry name" value="RNA_pol_Rpc34-like"/>
</dbReference>